<dbReference type="OrthoDB" id="9788328at2"/>
<dbReference type="Proteomes" id="UP000092932">
    <property type="component" value="Chromosome"/>
</dbReference>
<feature type="transmembrane region" description="Helical" evidence="7">
    <location>
        <begin position="160"/>
        <end position="177"/>
    </location>
</feature>
<feature type="transmembrane region" description="Helical" evidence="7">
    <location>
        <begin position="94"/>
        <end position="111"/>
    </location>
</feature>
<gene>
    <name evidence="9" type="primary">yedZ</name>
    <name evidence="9" type="ORF">A6F68_01155</name>
</gene>
<dbReference type="EMBL" id="CP016591">
    <property type="protein sequence ID" value="ANY19673.1"/>
    <property type="molecule type" value="Genomic_DNA"/>
</dbReference>
<dbReference type="PANTHER" id="PTHR36964">
    <property type="entry name" value="PROTEIN-METHIONINE-SULFOXIDE REDUCTASE HEME-BINDING SUBUNIT MSRQ"/>
    <property type="match status" value="1"/>
</dbReference>
<proteinExistence type="predicted"/>
<sequence>MGSSSQGSEIRPGPVTKRGPSARPLLWLILALPGLWIGWRWTMTPDAYGFGHAVKDSGDWAAWLLLGTLAVTPLRLAIGTNPFTRWLLLRRRDLGVASFAYAAGHTVIYLADKASLAKVVEEAGGADLLTGWLALALFVPLAVTSNDVSVRRLKRAWKRLHRLVYPAAVLVFVHWALTAFDPFVAYAHIAILAAIEGARIALQYRQRPI</sequence>
<keyword evidence="10" id="KW-1185">Reference proteome</keyword>
<evidence type="ECO:0000256" key="7">
    <source>
        <dbReference type="SAM" id="Phobius"/>
    </source>
</evidence>
<dbReference type="GO" id="GO:0020037">
    <property type="term" value="F:heme binding"/>
    <property type="evidence" value="ECO:0007669"/>
    <property type="project" value="TreeGrafter"/>
</dbReference>
<dbReference type="AlphaFoldDB" id="A0A1B2ABZ0"/>
<feature type="transmembrane region" description="Helical" evidence="7">
    <location>
        <begin position="183"/>
        <end position="202"/>
    </location>
</feature>
<evidence type="ECO:0000256" key="4">
    <source>
        <dbReference type="ARBA" id="ARBA00022989"/>
    </source>
</evidence>
<name>A0A1B2ABZ0_9SPHN</name>
<evidence type="ECO:0000313" key="10">
    <source>
        <dbReference type="Proteomes" id="UP000092932"/>
    </source>
</evidence>
<keyword evidence="6 7" id="KW-0472">Membrane</keyword>
<evidence type="ECO:0000256" key="1">
    <source>
        <dbReference type="ARBA" id="ARBA00004141"/>
    </source>
</evidence>
<evidence type="ECO:0000256" key="3">
    <source>
        <dbReference type="ARBA" id="ARBA00022692"/>
    </source>
</evidence>
<dbReference type="PANTHER" id="PTHR36964:SF1">
    <property type="entry name" value="PROTEIN-METHIONINE-SULFOXIDE REDUCTASE HEME-BINDING SUBUNIT MSRQ"/>
    <property type="match status" value="1"/>
</dbReference>
<dbReference type="GO" id="GO:0010181">
    <property type="term" value="F:FMN binding"/>
    <property type="evidence" value="ECO:0007669"/>
    <property type="project" value="TreeGrafter"/>
</dbReference>
<keyword evidence="5" id="KW-0408">Iron</keyword>
<feature type="transmembrane region" description="Helical" evidence="7">
    <location>
        <begin position="60"/>
        <end position="78"/>
    </location>
</feature>
<dbReference type="GO" id="GO:0016679">
    <property type="term" value="F:oxidoreductase activity, acting on diphenols and related substances as donors"/>
    <property type="evidence" value="ECO:0007669"/>
    <property type="project" value="TreeGrafter"/>
</dbReference>
<evidence type="ECO:0000259" key="8">
    <source>
        <dbReference type="Pfam" id="PF01794"/>
    </source>
</evidence>
<dbReference type="Pfam" id="PF01794">
    <property type="entry name" value="Ferric_reduct"/>
    <property type="match status" value="1"/>
</dbReference>
<feature type="transmembrane region" description="Helical" evidence="7">
    <location>
        <begin position="21"/>
        <end position="40"/>
    </location>
</feature>
<dbReference type="RefSeq" id="WP_084001709.1">
    <property type="nucleotide sequence ID" value="NZ_CP016591.1"/>
</dbReference>
<keyword evidence="3 7" id="KW-0812">Transmembrane</keyword>
<evidence type="ECO:0000256" key="5">
    <source>
        <dbReference type="ARBA" id="ARBA00023004"/>
    </source>
</evidence>
<feature type="domain" description="Ferric oxidoreductase" evidence="8">
    <location>
        <begin position="58"/>
        <end position="171"/>
    </location>
</feature>
<keyword evidence="2" id="KW-0813">Transport</keyword>
<comment type="subcellular location">
    <subcellularLocation>
        <location evidence="1">Membrane</location>
        <topology evidence="1">Multi-pass membrane protein</topology>
    </subcellularLocation>
</comment>
<organism evidence="9 10">
    <name type="scientific">Tsuneonella dongtanensis</name>
    <dbReference type="NCBI Taxonomy" id="692370"/>
    <lineage>
        <taxon>Bacteria</taxon>
        <taxon>Pseudomonadati</taxon>
        <taxon>Pseudomonadota</taxon>
        <taxon>Alphaproteobacteria</taxon>
        <taxon>Sphingomonadales</taxon>
        <taxon>Erythrobacteraceae</taxon>
        <taxon>Tsuneonella</taxon>
    </lineage>
</organism>
<evidence type="ECO:0000256" key="2">
    <source>
        <dbReference type="ARBA" id="ARBA00022448"/>
    </source>
</evidence>
<evidence type="ECO:0000256" key="6">
    <source>
        <dbReference type="ARBA" id="ARBA00023136"/>
    </source>
</evidence>
<keyword evidence="4 7" id="KW-1133">Transmembrane helix</keyword>
<feature type="transmembrane region" description="Helical" evidence="7">
    <location>
        <begin position="131"/>
        <end position="148"/>
    </location>
</feature>
<dbReference type="InterPro" id="IPR013130">
    <property type="entry name" value="Fe3_Rdtase_TM_dom"/>
</dbReference>
<dbReference type="STRING" id="692370.A6F68_01155"/>
<evidence type="ECO:0000313" key="9">
    <source>
        <dbReference type="EMBL" id="ANY19673.1"/>
    </source>
</evidence>
<dbReference type="GO" id="GO:0005886">
    <property type="term" value="C:plasma membrane"/>
    <property type="evidence" value="ECO:0007669"/>
    <property type="project" value="TreeGrafter"/>
</dbReference>
<protein>
    <submittedName>
        <fullName evidence="9">Sulfoxide reductase heme-binding subunit YedZ</fullName>
    </submittedName>
</protein>
<dbReference type="InterPro" id="IPR022837">
    <property type="entry name" value="MsrQ-like"/>
</dbReference>
<dbReference type="KEGG" id="ado:A6F68_01155"/>
<dbReference type="PATRIC" id="fig|692370.5.peg.1172"/>
<accession>A0A1B2ABZ0</accession>
<reference evidence="9 10" key="1">
    <citation type="submission" date="2016-07" db="EMBL/GenBank/DDBJ databases">
        <title>Complete genome sequence of Altererythrobacter dongtanensis KCTC 22672, a type strain with esterase isolated from tidal flat.</title>
        <authorList>
            <person name="Cheng H."/>
            <person name="Wu Y.-H."/>
            <person name="Zhou P."/>
            <person name="Huo Y.-Y."/>
            <person name="Wang C.-S."/>
            <person name="Xu X.-W."/>
        </authorList>
    </citation>
    <scope>NUCLEOTIDE SEQUENCE [LARGE SCALE GENOMIC DNA]</scope>
    <source>
        <strain evidence="9 10">KCTC 22672</strain>
    </source>
</reference>